<proteinExistence type="inferred from homology"/>
<dbReference type="NCBIfam" id="TIGR02795">
    <property type="entry name" value="tol_pal_ybgF"/>
    <property type="match status" value="1"/>
</dbReference>
<dbReference type="Proteomes" id="UP000273675">
    <property type="component" value="Unassembled WGS sequence"/>
</dbReference>
<evidence type="ECO:0000256" key="1">
    <source>
        <dbReference type="HAMAP-Rule" id="MF_02066"/>
    </source>
</evidence>
<dbReference type="RefSeq" id="WP_121212412.1">
    <property type="nucleotide sequence ID" value="NZ_RBIM01000008.1"/>
</dbReference>
<gene>
    <name evidence="1" type="primary">cpoB</name>
    <name evidence="3" type="ORF">C7435_3159</name>
</gene>
<keyword evidence="1" id="KW-0175">Coiled coil</keyword>
<dbReference type="InterPro" id="IPR034706">
    <property type="entry name" value="CpoB"/>
</dbReference>
<comment type="caution">
    <text evidence="3">The sequence shown here is derived from an EMBL/GenBank/DDBJ whole genome shotgun (WGS) entry which is preliminary data.</text>
</comment>
<dbReference type="InterPro" id="IPR019734">
    <property type="entry name" value="TPR_rpt"/>
</dbReference>
<feature type="chain" id="PRO_5019874662" description="Cell division coordinator CpoB" evidence="1">
    <location>
        <begin position="23"/>
        <end position="295"/>
    </location>
</feature>
<dbReference type="HAMAP" id="MF_02066">
    <property type="entry name" value="CpoB"/>
    <property type="match status" value="1"/>
</dbReference>
<feature type="repeat" description="TPR" evidence="2">
    <location>
        <begin position="207"/>
        <end position="240"/>
    </location>
</feature>
<evidence type="ECO:0000313" key="4">
    <source>
        <dbReference type="Proteomes" id="UP000273675"/>
    </source>
</evidence>
<keyword evidence="1" id="KW-0574">Periplasm</keyword>
<dbReference type="Pfam" id="PF13174">
    <property type="entry name" value="TPR_6"/>
    <property type="match status" value="1"/>
</dbReference>
<reference evidence="3 4" key="1">
    <citation type="submission" date="2018-10" db="EMBL/GenBank/DDBJ databases">
        <title>Genomic Encyclopedia of Type Strains, Phase IV (KMG-IV): sequencing the most valuable type-strain genomes for metagenomic binning, comparative biology and taxonomic classification.</title>
        <authorList>
            <person name="Goeker M."/>
        </authorList>
    </citation>
    <scope>NUCLEOTIDE SEQUENCE [LARGE SCALE GENOMIC DNA]</scope>
    <source>
        <strain evidence="3 4">DSM 4734</strain>
    </source>
</reference>
<keyword evidence="1" id="KW-0132">Cell division</keyword>
<dbReference type="PROSITE" id="PS50005">
    <property type="entry name" value="TPR"/>
    <property type="match status" value="1"/>
</dbReference>
<feature type="signal peptide" evidence="1">
    <location>
        <begin position="1"/>
        <end position="22"/>
    </location>
</feature>
<dbReference type="InterPro" id="IPR014162">
    <property type="entry name" value="CpoB_C"/>
</dbReference>
<comment type="subcellular location">
    <subcellularLocation>
        <location evidence="1">Periplasm</location>
    </subcellularLocation>
</comment>
<keyword evidence="2" id="KW-0802">TPR repeat</keyword>
<keyword evidence="1" id="KW-0131">Cell cycle</keyword>
<organism evidence="3 4">
    <name type="scientific">Maricaulis maris</name>
    <dbReference type="NCBI Taxonomy" id="74318"/>
    <lineage>
        <taxon>Bacteria</taxon>
        <taxon>Pseudomonadati</taxon>
        <taxon>Pseudomonadota</taxon>
        <taxon>Alphaproteobacteria</taxon>
        <taxon>Maricaulales</taxon>
        <taxon>Maricaulaceae</taxon>
        <taxon>Maricaulis</taxon>
    </lineage>
</organism>
<keyword evidence="1" id="KW-0732">Signal</keyword>
<dbReference type="Gene3D" id="1.25.40.10">
    <property type="entry name" value="Tetratricopeptide repeat domain"/>
    <property type="match status" value="1"/>
</dbReference>
<dbReference type="InterPro" id="IPR011990">
    <property type="entry name" value="TPR-like_helical_dom_sf"/>
</dbReference>
<dbReference type="GO" id="GO:0030288">
    <property type="term" value="C:outer membrane-bounded periplasmic space"/>
    <property type="evidence" value="ECO:0007669"/>
    <property type="project" value="UniProtKB-UniRule"/>
</dbReference>
<name>A0A495CY05_9PROT</name>
<sequence length="295" mass="31197" precursor="true">MIRVLCLSALATALIAAAPAQAQSRRELSERIDATEVRIGELERQFMAGDPVAEALIRRMDELEYQVQALTGEAERLSFENRQLRQQVETLESELEANARPAAPAMDDAAVAWMQDGLDADGDAADGSQIAIIDPADPHGEARAAATGVLGGAPAAADSAGTNPAAPADPSIAYEAARARLLDGDFDGAQSGFESFVANNPDHALTAQAQYWLGETFYVRSDFTQAADAYIASLRQAPEGEKAPDALVRLAASLHGMGRTEDACATLSRFGRQFPNAAPASQARAARESVRANCQ</sequence>
<protein>
    <recommendedName>
        <fullName evidence="1">Cell division coordinator CpoB</fullName>
    </recommendedName>
</protein>
<dbReference type="AlphaFoldDB" id="A0A495CY05"/>
<comment type="function">
    <text evidence="1">Mediates coordination of peptidoglycan synthesis and outer membrane constriction during cell division.</text>
</comment>
<evidence type="ECO:0000313" key="3">
    <source>
        <dbReference type="EMBL" id="RKQ94186.1"/>
    </source>
</evidence>
<dbReference type="OrthoDB" id="7185608at2"/>
<comment type="similarity">
    <text evidence="1">Belongs to the CpoB family.</text>
</comment>
<feature type="coiled-coil region" evidence="1">
    <location>
        <begin position="25"/>
        <end position="94"/>
    </location>
</feature>
<dbReference type="EMBL" id="RBIM01000008">
    <property type="protein sequence ID" value="RKQ94186.1"/>
    <property type="molecule type" value="Genomic_DNA"/>
</dbReference>
<evidence type="ECO:0000256" key="2">
    <source>
        <dbReference type="PROSITE-ProRule" id="PRU00339"/>
    </source>
</evidence>
<dbReference type="SUPFAM" id="SSF48452">
    <property type="entry name" value="TPR-like"/>
    <property type="match status" value="1"/>
</dbReference>
<accession>A0A495CY05</accession>
<dbReference type="GO" id="GO:0043093">
    <property type="term" value="P:FtsZ-dependent cytokinesis"/>
    <property type="evidence" value="ECO:0007669"/>
    <property type="project" value="UniProtKB-UniRule"/>
</dbReference>